<dbReference type="EMBL" id="CP014167">
    <property type="protein sequence ID" value="ANS74970.1"/>
    <property type="molecule type" value="Genomic_DNA"/>
</dbReference>
<evidence type="ECO:0000313" key="2">
    <source>
        <dbReference type="EMBL" id="ANS74970.1"/>
    </source>
</evidence>
<dbReference type="Gene3D" id="3.20.20.150">
    <property type="entry name" value="Divalent-metal-dependent TIM barrel enzymes"/>
    <property type="match status" value="1"/>
</dbReference>
<dbReference type="PANTHER" id="PTHR12110">
    <property type="entry name" value="HYDROXYPYRUVATE ISOMERASE"/>
    <property type="match status" value="1"/>
</dbReference>
<dbReference type="Proteomes" id="UP000092573">
    <property type="component" value="Chromosome"/>
</dbReference>
<dbReference type="SUPFAM" id="SSF51658">
    <property type="entry name" value="Xylose isomerase-like"/>
    <property type="match status" value="1"/>
</dbReference>
<protein>
    <submittedName>
        <fullName evidence="2">Sugar phosphate isomerase</fullName>
    </submittedName>
</protein>
<dbReference type="RefSeq" id="WP_068696158.1">
    <property type="nucleotide sequence ID" value="NZ_CP014167.1"/>
</dbReference>
<evidence type="ECO:0000313" key="3">
    <source>
        <dbReference type="Proteomes" id="UP000092573"/>
    </source>
</evidence>
<dbReference type="InterPro" id="IPR050312">
    <property type="entry name" value="IolE/XylAMocC-like"/>
</dbReference>
<organism evidence="2 3">
    <name type="scientific">Paenibacillus yonginensis</name>
    <dbReference type="NCBI Taxonomy" id="1462996"/>
    <lineage>
        <taxon>Bacteria</taxon>
        <taxon>Bacillati</taxon>
        <taxon>Bacillota</taxon>
        <taxon>Bacilli</taxon>
        <taxon>Bacillales</taxon>
        <taxon>Paenibacillaceae</taxon>
        <taxon>Paenibacillus</taxon>
    </lineage>
</organism>
<proteinExistence type="predicted"/>
<dbReference type="Pfam" id="PF01261">
    <property type="entry name" value="AP_endonuc_2"/>
    <property type="match status" value="1"/>
</dbReference>
<dbReference type="GO" id="GO:0016853">
    <property type="term" value="F:isomerase activity"/>
    <property type="evidence" value="ECO:0007669"/>
    <property type="project" value="UniProtKB-KW"/>
</dbReference>
<accession>A0A1B1N0K5</accession>
<dbReference type="AlphaFoldDB" id="A0A1B1N0K5"/>
<keyword evidence="2" id="KW-0413">Isomerase</keyword>
<dbReference type="PANTHER" id="PTHR12110:SF41">
    <property type="entry name" value="INOSOSE DEHYDRATASE"/>
    <property type="match status" value="1"/>
</dbReference>
<dbReference type="InterPro" id="IPR036237">
    <property type="entry name" value="Xyl_isomerase-like_sf"/>
</dbReference>
<feature type="domain" description="Xylose isomerase-like TIM barrel" evidence="1">
    <location>
        <begin position="23"/>
        <end position="245"/>
    </location>
</feature>
<reference evidence="2 3" key="1">
    <citation type="submission" date="2016-01" db="EMBL/GenBank/DDBJ databases">
        <title>Complete Genome Sequence of Paenibacillus yonginensis DCY84, a novel Plant Growth-Promoting Bacteria with Elicitation of Induced Systemic Resistance.</title>
        <authorList>
            <person name="Kim Y.J."/>
            <person name="Yang D.C."/>
            <person name="Sukweenadhi J."/>
        </authorList>
    </citation>
    <scope>NUCLEOTIDE SEQUENCE [LARGE SCALE GENOMIC DNA]</scope>
    <source>
        <strain evidence="2 3">DCY84</strain>
    </source>
</reference>
<dbReference type="STRING" id="1462996.AWM70_10460"/>
<dbReference type="OrthoDB" id="9798407at2"/>
<keyword evidence="3" id="KW-1185">Reference proteome</keyword>
<evidence type="ECO:0000259" key="1">
    <source>
        <dbReference type="Pfam" id="PF01261"/>
    </source>
</evidence>
<name>A0A1B1N0K5_9BACL</name>
<dbReference type="KEGG" id="pyg:AWM70_10460"/>
<dbReference type="InterPro" id="IPR013022">
    <property type="entry name" value="Xyl_isomerase-like_TIM-brl"/>
</dbReference>
<gene>
    <name evidence="2" type="ORF">AWM70_10460</name>
</gene>
<sequence length="256" mass="28644">MAKIALQLYTVREQMEQDFEGTLRKVAELGYQGVEFAGFYGRTKEQVKALLEENGLTAVGAHTSLDLLLNHLDEQIEINQFIGNNKLIVPYVAEEDRGRWEEIIADIQRIAEACAAKGITLMYHNHDFELTQKLNGETVLDTIFETVPASLLEVELDSCWVEFAGFDAVAYIEKYKGRMPLLHLKDVKKKEDGSPETVELGAGQLDIKRIADAAIEAGVEWLIVEQDYTANGAINCITTSMDWVKNYVSQGGKLNV</sequence>